<feature type="binding site" evidence="2">
    <location>
        <position position="54"/>
    </location>
    <ligand>
        <name>substrate</name>
    </ligand>
</feature>
<protein>
    <submittedName>
        <fullName evidence="3">Putative phosphoglycerate mutase</fullName>
    </submittedName>
</protein>
<evidence type="ECO:0000256" key="1">
    <source>
        <dbReference type="ARBA" id="ARBA00022801"/>
    </source>
</evidence>
<accession>A0A078MK01</accession>
<name>A0A078MK01_9PSED</name>
<dbReference type="EMBL" id="LM997413">
    <property type="protein sequence ID" value="CEA06574.1"/>
    <property type="molecule type" value="Genomic_DNA"/>
</dbReference>
<dbReference type="Gene3D" id="3.40.50.1240">
    <property type="entry name" value="Phosphoglycerate mutase-like"/>
    <property type="match status" value="1"/>
</dbReference>
<dbReference type="SUPFAM" id="SSF53254">
    <property type="entry name" value="Phosphoglycerate mutase-like"/>
    <property type="match status" value="1"/>
</dbReference>
<dbReference type="RefSeq" id="WP_044501170.1">
    <property type="nucleotide sequence ID" value="NZ_LK391969.1"/>
</dbReference>
<keyword evidence="1" id="KW-0378">Hydrolase</keyword>
<dbReference type="InterPro" id="IPR051021">
    <property type="entry name" value="Mito_Ser/Thr_phosphatase"/>
</dbReference>
<sequence length="225" mass="25938">MSEIYFVRHGQASFGTSNYDQLSELGHEQARLLGEYFRERDMRFDHIITGDMVRHRETAEGICHGLGLDKHNFAVYPELNEFDFHSVLRAYTTQFPEHALPEKPVAKDFFLRLKKGILLWSTGELEGELPETWANFEQRLSTFREGVQQRHAGERLLVVSSGGAIAMLVRQLLQAPESTMVDLNLQTRNTAVTHCRFNSHSMRLSSFNNVPHLDRLDRQAMITYT</sequence>
<dbReference type="PANTHER" id="PTHR20935">
    <property type="entry name" value="PHOSPHOGLYCERATE MUTASE-RELATED"/>
    <property type="match status" value="1"/>
</dbReference>
<dbReference type="CDD" id="cd07067">
    <property type="entry name" value="HP_PGM_like"/>
    <property type="match status" value="1"/>
</dbReference>
<dbReference type="InterPro" id="IPR029033">
    <property type="entry name" value="His_PPase_superfam"/>
</dbReference>
<dbReference type="Pfam" id="PF00300">
    <property type="entry name" value="His_Phos_1"/>
    <property type="match status" value="1"/>
</dbReference>
<dbReference type="SMART" id="SM00855">
    <property type="entry name" value="PGAM"/>
    <property type="match status" value="1"/>
</dbReference>
<dbReference type="PATRIC" id="fig|1461581.3.peg.2902"/>
<evidence type="ECO:0000313" key="3">
    <source>
        <dbReference type="EMBL" id="CEA06574.1"/>
    </source>
</evidence>
<dbReference type="EMBL" id="LK391969">
    <property type="protein sequence ID" value="CEF27983.1"/>
    <property type="molecule type" value="Genomic_DNA"/>
</dbReference>
<organism evidence="3">
    <name type="scientific">Pseudomonas saudimassiliensis</name>
    <dbReference type="NCBI Taxonomy" id="1461581"/>
    <lineage>
        <taxon>Bacteria</taxon>
        <taxon>Pseudomonadati</taxon>
        <taxon>Pseudomonadota</taxon>
        <taxon>Gammaproteobacteria</taxon>
        <taxon>Pseudomonadales</taxon>
        <taxon>Pseudomonadaceae</taxon>
        <taxon>Pseudomonas</taxon>
    </lineage>
</organism>
<reference evidence="3" key="1">
    <citation type="submission" date="2014-07" db="EMBL/GenBank/DDBJ databases">
        <authorList>
            <person name="Urmite Genomes Urmite Genomes"/>
        </authorList>
    </citation>
    <scope>NUCLEOTIDE SEQUENCE</scope>
    <source>
        <strain evidence="3">12M76_air</strain>
    </source>
</reference>
<dbReference type="PANTHER" id="PTHR20935:SF0">
    <property type="entry name" value="SERINE_THREONINE-PROTEIN PHOSPHATASE PGAM5, MITOCHONDRIAL"/>
    <property type="match status" value="1"/>
</dbReference>
<dbReference type="GO" id="GO:0016787">
    <property type="term" value="F:hydrolase activity"/>
    <property type="evidence" value="ECO:0007669"/>
    <property type="project" value="UniProtKB-KW"/>
</dbReference>
<evidence type="ECO:0000256" key="2">
    <source>
        <dbReference type="PIRSR" id="PIRSR613078-2"/>
    </source>
</evidence>
<dbReference type="InterPro" id="IPR013078">
    <property type="entry name" value="His_Pase_superF_clade-1"/>
</dbReference>
<gene>
    <name evidence="3" type="ORF">BN1049_02960</name>
</gene>
<dbReference type="AlphaFoldDB" id="A0A078MK01"/>
<dbReference type="OrthoDB" id="280692at2"/>
<proteinExistence type="predicted"/>